<evidence type="ECO:0000313" key="8">
    <source>
        <dbReference type="Proteomes" id="UP001632038"/>
    </source>
</evidence>
<dbReference type="SMART" id="SM00327">
    <property type="entry name" value="VWA"/>
    <property type="match status" value="1"/>
</dbReference>
<protein>
    <submittedName>
        <fullName evidence="7">Uncharacterized protein</fullName>
    </submittedName>
</protein>
<evidence type="ECO:0000313" key="7">
    <source>
        <dbReference type="EMBL" id="KAL3630098.1"/>
    </source>
</evidence>
<dbReference type="Gene3D" id="3.40.50.410">
    <property type="entry name" value="von Willebrand factor, type A domain"/>
    <property type="match status" value="1"/>
</dbReference>
<feature type="domain" description="RING-type" evidence="5">
    <location>
        <begin position="9"/>
        <end position="53"/>
    </location>
</feature>
<sequence>MASSENKTCAICLGNVETGKGQAIFTAECSHSFHFSCIGQSVTHGNYLCPVCRAKWNDLPFVMPNVSPNVNMFHQVPPPPPPAARREPLQFSDDEPLAAAVTADPTANVGLQNVVIKAVPELHTVAASESLADFAVLVGLKAPPLLDNARQVQRAPIDLVTVLDVSSSMRGPKLALLKRAVSFVVDNLGPSDRLSIVCFSTHARRILNLRRMTERGRVDAKQAIDSLLAAGSTNIVDGLTKGVLVLEERRQKNPVSSIIFLSDGRDTCNHSSRFRDLFDMSQPPEYLHLLPASICPADRETENQQTIPVHAFGFGSDHDPLAMHAISDSSGGTFSFIESYEIVQDAFASCIGGLLSIVIQELCITVRAASQGVEIKSIPSGRYYSSISDQGSNGTITVGDLYADEEKEFLIDISVPVCTTLLLDITCSYRDVLSNETVYVECERVEIQRPDSLSPLDTIVNLEVDRQRNRLNAAEGIAEAQRIAETGNLRGARAILSNRRSSLLASASCQVGDGLSMWLEAEMKETEERMGSQEVYNRSGRAYALSNMSAHGYQRATTRGSSNAAALFDNFSFVCSSSDATRSSFDAYVTPSMANMVIKSQQLNRTEDGNPREE</sequence>
<dbReference type="InterPro" id="IPR032838">
    <property type="entry name" value="Vwaint_dom"/>
</dbReference>
<reference evidence="8" key="1">
    <citation type="journal article" date="2024" name="IScience">
        <title>Strigolactones Initiate the Formation of Haustorium-like Structures in Castilleja.</title>
        <authorList>
            <person name="Buerger M."/>
            <person name="Peterson D."/>
            <person name="Chory J."/>
        </authorList>
    </citation>
    <scope>NUCLEOTIDE SEQUENCE [LARGE SCALE GENOMIC DNA]</scope>
</reference>
<dbReference type="InterPro" id="IPR002035">
    <property type="entry name" value="VWF_A"/>
</dbReference>
<evidence type="ECO:0000256" key="4">
    <source>
        <dbReference type="PROSITE-ProRule" id="PRU00175"/>
    </source>
</evidence>
<keyword evidence="1" id="KW-0479">Metal-binding</keyword>
<keyword evidence="2 4" id="KW-0863">Zinc-finger</keyword>
<dbReference type="SUPFAM" id="SSF57850">
    <property type="entry name" value="RING/U-box"/>
    <property type="match status" value="1"/>
</dbReference>
<organism evidence="7 8">
    <name type="scientific">Castilleja foliolosa</name>
    <dbReference type="NCBI Taxonomy" id="1961234"/>
    <lineage>
        <taxon>Eukaryota</taxon>
        <taxon>Viridiplantae</taxon>
        <taxon>Streptophyta</taxon>
        <taxon>Embryophyta</taxon>
        <taxon>Tracheophyta</taxon>
        <taxon>Spermatophyta</taxon>
        <taxon>Magnoliopsida</taxon>
        <taxon>eudicotyledons</taxon>
        <taxon>Gunneridae</taxon>
        <taxon>Pentapetalae</taxon>
        <taxon>asterids</taxon>
        <taxon>lamiids</taxon>
        <taxon>Lamiales</taxon>
        <taxon>Orobanchaceae</taxon>
        <taxon>Pedicularideae</taxon>
        <taxon>Castillejinae</taxon>
        <taxon>Castilleja</taxon>
    </lineage>
</organism>
<dbReference type="InterPro" id="IPR001841">
    <property type="entry name" value="Znf_RING"/>
</dbReference>
<keyword evidence="8" id="KW-1185">Reference proteome</keyword>
<dbReference type="AlphaFoldDB" id="A0ABD3CJK2"/>
<dbReference type="PANTHER" id="PTHR10579:SF146">
    <property type="entry name" value="RING-TYPE DOMAIN-CONTAINING PROTEIN"/>
    <property type="match status" value="1"/>
</dbReference>
<dbReference type="PROSITE" id="PS50089">
    <property type="entry name" value="ZF_RING_2"/>
    <property type="match status" value="1"/>
</dbReference>
<accession>A0ABD3CJK2</accession>
<dbReference type="PROSITE" id="PS50234">
    <property type="entry name" value="VWFA"/>
    <property type="match status" value="1"/>
</dbReference>
<dbReference type="InterPro" id="IPR051266">
    <property type="entry name" value="CLCR"/>
</dbReference>
<dbReference type="GO" id="GO:0008270">
    <property type="term" value="F:zinc ion binding"/>
    <property type="evidence" value="ECO:0007669"/>
    <property type="project" value="UniProtKB-KW"/>
</dbReference>
<evidence type="ECO:0000256" key="2">
    <source>
        <dbReference type="ARBA" id="ARBA00022771"/>
    </source>
</evidence>
<dbReference type="InterPro" id="IPR036465">
    <property type="entry name" value="vWFA_dom_sf"/>
</dbReference>
<dbReference type="EMBL" id="JAVIJP010000032">
    <property type="protein sequence ID" value="KAL3630098.1"/>
    <property type="molecule type" value="Genomic_DNA"/>
</dbReference>
<dbReference type="Pfam" id="PF00092">
    <property type="entry name" value="VWA"/>
    <property type="match status" value="1"/>
</dbReference>
<evidence type="ECO:0000259" key="5">
    <source>
        <dbReference type="PROSITE" id="PS50089"/>
    </source>
</evidence>
<proteinExistence type="predicted"/>
<dbReference type="Gene3D" id="3.30.40.10">
    <property type="entry name" value="Zinc/RING finger domain, C3HC4 (zinc finger)"/>
    <property type="match status" value="1"/>
</dbReference>
<evidence type="ECO:0000256" key="1">
    <source>
        <dbReference type="ARBA" id="ARBA00022723"/>
    </source>
</evidence>
<dbReference type="SMART" id="SM00249">
    <property type="entry name" value="PHD"/>
    <property type="match status" value="1"/>
</dbReference>
<evidence type="ECO:0000259" key="6">
    <source>
        <dbReference type="PROSITE" id="PS50234"/>
    </source>
</evidence>
<dbReference type="SMART" id="SM00184">
    <property type="entry name" value="RING"/>
    <property type="match status" value="1"/>
</dbReference>
<dbReference type="InterPro" id="IPR001965">
    <property type="entry name" value="Znf_PHD"/>
</dbReference>
<dbReference type="InterPro" id="IPR013083">
    <property type="entry name" value="Znf_RING/FYVE/PHD"/>
</dbReference>
<keyword evidence="3" id="KW-0862">Zinc</keyword>
<dbReference type="Pfam" id="PF14624">
    <property type="entry name" value="Vwaint"/>
    <property type="match status" value="1"/>
</dbReference>
<dbReference type="SUPFAM" id="SSF53300">
    <property type="entry name" value="vWA-like"/>
    <property type="match status" value="1"/>
</dbReference>
<comment type="caution">
    <text evidence="7">The sequence shown here is derived from an EMBL/GenBank/DDBJ whole genome shotgun (WGS) entry which is preliminary data.</text>
</comment>
<dbReference type="Pfam" id="PF17123">
    <property type="entry name" value="zf-RING_11"/>
    <property type="match status" value="1"/>
</dbReference>
<name>A0ABD3CJK2_9LAMI</name>
<dbReference type="Proteomes" id="UP001632038">
    <property type="component" value="Unassembled WGS sequence"/>
</dbReference>
<gene>
    <name evidence="7" type="ORF">CASFOL_023082</name>
</gene>
<evidence type="ECO:0000256" key="3">
    <source>
        <dbReference type="ARBA" id="ARBA00022833"/>
    </source>
</evidence>
<feature type="domain" description="VWFA" evidence="6">
    <location>
        <begin position="158"/>
        <end position="362"/>
    </location>
</feature>
<dbReference type="PANTHER" id="PTHR10579">
    <property type="entry name" value="CALCIUM-ACTIVATED CHLORIDE CHANNEL REGULATOR"/>
    <property type="match status" value="1"/>
</dbReference>